<protein>
    <recommendedName>
        <fullName evidence="3">Flagellar assembly protein FliH</fullName>
    </recommendedName>
</protein>
<keyword evidence="10" id="KW-0282">Flagellum</keyword>
<organism evidence="10 11">
    <name type="scientific">Novosphingobium beihaiensis</name>
    <dbReference type="NCBI Taxonomy" id="2930389"/>
    <lineage>
        <taxon>Bacteria</taxon>
        <taxon>Pseudomonadati</taxon>
        <taxon>Pseudomonadota</taxon>
        <taxon>Alphaproteobacteria</taxon>
        <taxon>Sphingomonadales</taxon>
        <taxon>Sphingomonadaceae</taxon>
        <taxon>Novosphingobium</taxon>
    </lineage>
</organism>
<dbReference type="Pfam" id="PF02108">
    <property type="entry name" value="FliH"/>
    <property type="match status" value="1"/>
</dbReference>
<evidence type="ECO:0000256" key="1">
    <source>
        <dbReference type="ARBA" id="ARBA00003041"/>
    </source>
</evidence>
<comment type="caution">
    <text evidence="10">The sequence shown here is derived from an EMBL/GenBank/DDBJ whole genome shotgun (WGS) entry which is preliminary data.</text>
</comment>
<evidence type="ECO:0000313" key="11">
    <source>
        <dbReference type="Proteomes" id="UP001202281"/>
    </source>
</evidence>
<dbReference type="EMBL" id="JALHLG010000009">
    <property type="protein sequence ID" value="MCJ2186852.1"/>
    <property type="molecule type" value="Genomic_DNA"/>
</dbReference>
<keyword evidence="6" id="KW-0653">Protein transport</keyword>
<dbReference type="PANTHER" id="PTHR34982:SF1">
    <property type="entry name" value="FLAGELLAR ASSEMBLY PROTEIN FLIH"/>
    <property type="match status" value="1"/>
</dbReference>
<evidence type="ECO:0000313" key="10">
    <source>
        <dbReference type="EMBL" id="MCJ2186852.1"/>
    </source>
</evidence>
<keyword evidence="4" id="KW-0813">Transport</keyword>
<evidence type="ECO:0000256" key="4">
    <source>
        <dbReference type="ARBA" id="ARBA00022448"/>
    </source>
</evidence>
<feature type="region of interest" description="Disordered" evidence="8">
    <location>
        <begin position="27"/>
        <end position="66"/>
    </location>
</feature>
<name>A0ABT0BP87_9SPHN</name>
<keyword evidence="5" id="KW-1005">Bacterial flagellum biogenesis</keyword>
<feature type="compositionally biased region" description="Acidic residues" evidence="8">
    <location>
        <begin position="49"/>
        <end position="64"/>
    </location>
</feature>
<comment type="function">
    <text evidence="1">Needed for flagellar regrowth and assembly.</text>
</comment>
<dbReference type="RefSeq" id="WP_243919752.1">
    <property type="nucleotide sequence ID" value="NZ_JALHLG010000009.1"/>
</dbReference>
<evidence type="ECO:0000256" key="2">
    <source>
        <dbReference type="ARBA" id="ARBA00006602"/>
    </source>
</evidence>
<keyword evidence="11" id="KW-1185">Reference proteome</keyword>
<reference evidence="10 11" key="1">
    <citation type="submission" date="2022-04" db="EMBL/GenBank/DDBJ databases">
        <title>Identification of a novel bacterium isolated from mangrove sediments.</title>
        <authorList>
            <person name="Pan X."/>
        </authorList>
    </citation>
    <scope>NUCLEOTIDE SEQUENCE [LARGE SCALE GENOMIC DNA]</scope>
    <source>
        <strain evidence="10 11">B2638</strain>
    </source>
</reference>
<evidence type="ECO:0000256" key="8">
    <source>
        <dbReference type="SAM" id="MobiDB-lite"/>
    </source>
</evidence>
<dbReference type="Proteomes" id="UP001202281">
    <property type="component" value="Unassembled WGS sequence"/>
</dbReference>
<dbReference type="PANTHER" id="PTHR34982">
    <property type="entry name" value="YOP PROTEINS TRANSLOCATION PROTEIN L"/>
    <property type="match status" value="1"/>
</dbReference>
<keyword evidence="10" id="KW-0966">Cell projection</keyword>
<evidence type="ECO:0000256" key="6">
    <source>
        <dbReference type="ARBA" id="ARBA00022927"/>
    </source>
</evidence>
<evidence type="ECO:0000256" key="7">
    <source>
        <dbReference type="ARBA" id="ARBA00023225"/>
    </source>
</evidence>
<dbReference type="InterPro" id="IPR051472">
    <property type="entry name" value="T3SS_Stator/FliH"/>
</dbReference>
<evidence type="ECO:0000259" key="9">
    <source>
        <dbReference type="Pfam" id="PF02108"/>
    </source>
</evidence>
<dbReference type="InterPro" id="IPR018035">
    <property type="entry name" value="Flagellar_FliH/T3SS_HrpE"/>
</dbReference>
<proteinExistence type="inferred from homology"/>
<keyword evidence="10" id="KW-0969">Cilium</keyword>
<gene>
    <name evidence="10" type="ORF">MTR66_08500</name>
</gene>
<sequence>MSDLGFPLPKAEFSLLEAFAKPRGFTPDKRFGALAGAGPEPEPAPAPEPEPEPETPPPAEDEAPDPVAEAFAQGFAAGHEQAQTEAQARAAEDAAAFEGLKLSFARLDAALEEELRLRLRDTVTALCEAALAPLAIDEDALMRRITRAASMLARADDERVIRLHPDDIKLIEPRLAEDWQVQPDPKLERGTVRIESQNGGVEDGPATWRLAIAEAMHQC</sequence>
<accession>A0ABT0BP87</accession>
<feature type="domain" description="Flagellar assembly protein FliH/Type III secretion system HrpE" evidence="9">
    <location>
        <begin position="95"/>
        <end position="201"/>
    </location>
</feature>
<keyword evidence="7" id="KW-1006">Bacterial flagellum protein export</keyword>
<evidence type="ECO:0000256" key="3">
    <source>
        <dbReference type="ARBA" id="ARBA00016507"/>
    </source>
</evidence>
<evidence type="ECO:0000256" key="5">
    <source>
        <dbReference type="ARBA" id="ARBA00022795"/>
    </source>
</evidence>
<comment type="similarity">
    <text evidence="2">Belongs to the FliH family.</text>
</comment>